<dbReference type="AlphaFoldDB" id="A0A518RFH3"/>
<proteinExistence type="predicted"/>
<evidence type="ECO:0000313" key="3">
    <source>
        <dbReference type="Proteomes" id="UP000318055"/>
    </source>
</evidence>
<evidence type="ECO:0000256" key="1">
    <source>
        <dbReference type="SAM" id="Phobius"/>
    </source>
</evidence>
<keyword evidence="1" id="KW-0812">Transmembrane</keyword>
<feature type="transmembrane region" description="Helical" evidence="1">
    <location>
        <begin position="102"/>
        <end position="125"/>
    </location>
</feature>
<keyword evidence="3" id="KW-1185">Reference proteome</keyword>
<dbReference type="OrthoDB" id="8481867at2"/>
<reference evidence="2 3" key="1">
    <citation type="submission" date="2019-07" db="EMBL/GenBank/DDBJ databases">
        <title>Sphingomonas alkalisoli sp. nov., isolated from rhizosphere soil of Suaedae salsa.</title>
        <authorList>
            <person name="Zhang H."/>
            <person name="Xu L."/>
            <person name="Zhang J.-X."/>
            <person name="Sun J.-Q."/>
        </authorList>
    </citation>
    <scope>NUCLEOTIDE SEQUENCE [LARGE SCALE GENOMIC DNA]</scope>
    <source>
        <strain evidence="2 3">XS-10</strain>
    </source>
</reference>
<name>A0A518RFH3_9SPHN</name>
<dbReference type="RefSeq" id="WP_145846650.1">
    <property type="nucleotide sequence ID" value="NZ_CP042239.1"/>
</dbReference>
<feature type="transmembrane region" description="Helical" evidence="1">
    <location>
        <begin position="195"/>
        <end position="216"/>
    </location>
</feature>
<gene>
    <name evidence="2" type="ORF">FPZ54_09415</name>
</gene>
<accession>A0A518RFH3</accession>
<feature type="transmembrane region" description="Helical" evidence="1">
    <location>
        <begin position="137"/>
        <end position="158"/>
    </location>
</feature>
<protein>
    <submittedName>
        <fullName evidence="2">Uncharacterized protein</fullName>
    </submittedName>
</protein>
<sequence>MMMVALYLLLTLAAMTLAGYASPARGRTLMIALLVLAWVVGQFNTLIEAVVFSVMPLRDALLALGVMLLVLALFAALVVTVFGKWRGEGPAPVALRVTPLRLLGVVAAYIALYFAAGTIAWPHLAHFYTPEMLPPQWLVAAVQVPRALIFVAAAWLWLRTGPRAAPLVLGFAFSVIGGIAPLFPENPYMPGDVRLVHGIEVGTSNFLFGVIVAWLIGAGRRAEVA</sequence>
<feature type="transmembrane region" description="Helical" evidence="1">
    <location>
        <begin position="31"/>
        <end position="54"/>
    </location>
</feature>
<feature type="transmembrane region" description="Helical" evidence="1">
    <location>
        <begin position="61"/>
        <end position="82"/>
    </location>
</feature>
<keyword evidence="1" id="KW-0472">Membrane</keyword>
<feature type="transmembrane region" description="Helical" evidence="1">
    <location>
        <begin position="164"/>
        <end position="183"/>
    </location>
</feature>
<dbReference type="Proteomes" id="UP000318055">
    <property type="component" value="Chromosome"/>
</dbReference>
<evidence type="ECO:0000313" key="2">
    <source>
        <dbReference type="EMBL" id="QDX26217.1"/>
    </source>
</evidence>
<dbReference type="EMBL" id="CP042239">
    <property type="protein sequence ID" value="QDX26217.1"/>
    <property type="molecule type" value="Genomic_DNA"/>
</dbReference>
<organism evidence="2 3">
    <name type="scientific">Sphingomonas suaedae</name>
    <dbReference type="NCBI Taxonomy" id="2599297"/>
    <lineage>
        <taxon>Bacteria</taxon>
        <taxon>Pseudomonadati</taxon>
        <taxon>Pseudomonadota</taxon>
        <taxon>Alphaproteobacteria</taxon>
        <taxon>Sphingomonadales</taxon>
        <taxon>Sphingomonadaceae</taxon>
        <taxon>Sphingomonas</taxon>
    </lineage>
</organism>
<dbReference type="KEGG" id="ssua:FPZ54_09415"/>
<keyword evidence="1" id="KW-1133">Transmembrane helix</keyword>